<gene>
    <name evidence="1" type="ORF">GLS40_05870</name>
</gene>
<proteinExistence type="predicted"/>
<evidence type="ECO:0000313" key="1">
    <source>
        <dbReference type="EMBL" id="MWB77543.1"/>
    </source>
</evidence>
<accession>A0A844W9K3</accession>
<evidence type="ECO:0000313" key="2">
    <source>
        <dbReference type="Proteomes" id="UP000443843"/>
    </source>
</evidence>
<organism evidence="1 2">
    <name type="scientific">Pseudooceanicola pacificus</name>
    <dbReference type="NCBI Taxonomy" id="2676438"/>
    <lineage>
        <taxon>Bacteria</taxon>
        <taxon>Pseudomonadati</taxon>
        <taxon>Pseudomonadota</taxon>
        <taxon>Alphaproteobacteria</taxon>
        <taxon>Rhodobacterales</taxon>
        <taxon>Paracoccaceae</taxon>
        <taxon>Pseudooceanicola</taxon>
    </lineage>
</organism>
<comment type="caution">
    <text evidence="1">The sequence shown here is derived from an EMBL/GenBank/DDBJ whole genome shotgun (WGS) entry which is preliminary data.</text>
</comment>
<dbReference type="Proteomes" id="UP000443843">
    <property type="component" value="Unassembled WGS sequence"/>
</dbReference>
<name>A0A844W9K3_9RHOB</name>
<protein>
    <submittedName>
        <fullName evidence="1">Uncharacterized protein</fullName>
    </submittedName>
</protein>
<dbReference type="EMBL" id="WNXQ01000003">
    <property type="protein sequence ID" value="MWB77543.1"/>
    <property type="molecule type" value="Genomic_DNA"/>
</dbReference>
<keyword evidence="2" id="KW-1185">Reference proteome</keyword>
<reference evidence="1 2" key="1">
    <citation type="submission" date="2019-11" db="EMBL/GenBank/DDBJ databases">
        <title>Pseudooceanicola pacifica sp. nov., isolated from deep-sea sediment of the Pacific Ocean.</title>
        <authorList>
            <person name="Lyu L."/>
        </authorList>
    </citation>
    <scope>NUCLEOTIDE SEQUENCE [LARGE SCALE GENOMIC DNA]</scope>
    <source>
        <strain evidence="1 2">216_PA32_1</strain>
    </source>
</reference>
<dbReference type="AlphaFoldDB" id="A0A844W9K3"/>
<sequence length="153" mass="17178">MYRLKPGIKQDPVRRWHLPDRIFFGHGACHILAGVFLQEAPLPGFHAERIVPGDGFAGNHIFVTDGRVAFDFHGFSCRARLLRHHSSGWAQLSGPGWHCRVERVTFDLLDTAALNARRMLGRDQYHADPVPRARAFLRRFDPSRAAAMAGAKG</sequence>